<accession>A0ABZ2LTX7</accession>
<dbReference type="EMBL" id="CP089984">
    <property type="protein sequence ID" value="WXB12462.1"/>
    <property type="molecule type" value="Genomic_DNA"/>
</dbReference>
<feature type="domain" description="GST N-terminal" evidence="1">
    <location>
        <begin position="6"/>
        <end position="87"/>
    </location>
</feature>
<dbReference type="SFLD" id="SFLDG00358">
    <property type="entry name" value="Main_(cytGST)"/>
    <property type="match status" value="1"/>
</dbReference>
<dbReference type="InterPro" id="IPR036282">
    <property type="entry name" value="Glutathione-S-Trfase_C_sf"/>
</dbReference>
<organism evidence="3 4">
    <name type="scientific">Pendulispora albinea</name>
    <dbReference type="NCBI Taxonomy" id="2741071"/>
    <lineage>
        <taxon>Bacteria</taxon>
        <taxon>Pseudomonadati</taxon>
        <taxon>Myxococcota</taxon>
        <taxon>Myxococcia</taxon>
        <taxon>Myxococcales</taxon>
        <taxon>Sorangiineae</taxon>
        <taxon>Pendulisporaceae</taxon>
        <taxon>Pendulispora</taxon>
    </lineage>
</organism>
<dbReference type="SUPFAM" id="SSF52833">
    <property type="entry name" value="Thioredoxin-like"/>
    <property type="match status" value="1"/>
</dbReference>
<dbReference type="Gene3D" id="3.40.30.10">
    <property type="entry name" value="Glutaredoxin"/>
    <property type="match status" value="1"/>
</dbReference>
<dbReference type="PANTHER" id="PTHR44051">
    <property type="entry name" value="GLUTATHIONE S-TRANSFERASE-RELATED"/>
    <property type="match status" value="1"/>
</dbReference>
<reference evidence="3 4" key="1">
    <citation type="submission" date="2021-12" db="EMBL/GenBank/DDBJ databases">
        <title>Discovery of the Pendulisporaceae a myxobacterial family with distinct sporulation behavior and unique specialized metabolism.</title>
        <authorList>
            <person name="Garcia R."/>
            <person name="Popoff A."/>
            <person name="Bader C.D."/>
            <person name="Loehr J."/>
            <person name="Walesch S."/>
            <person name="Walt C."/>
            <person name="Boldt J."/>
            <person name="Bunk B."/>
            <person name="Haeckl F.J.F.P.J."/>
            <person name="Gunesch A.P."/>
            <person name="Birkelbach J."/>
            <person name="Nuebel U."/>
            <person name="Pietschmann T."/>
            <person name="Bach T."/>
            <person name="Mueller R."/>
        </authorList>
    </citation>
    <scope>NUCLEOTIDE SEQUENCE [LARGE SCALE GENOMIC DNA]</scope>
    <source>
        <strain evidence="3 4">MSr11954</strain>
    </source>
</reference>
<keyword evidence="4" id="KW-1185">Reference proteome</keyword>
<dbReference type="InterPro" id="IPR004045">
    <property type="entry name" value="Glutathione_S-Trfase_N"/>
</dbReference>
<dbReference type="Proteomes" id="UP001370348">
    <property type="component" value="Chromosome"/>
</dbReference>
<dbReference type="PROSITE" id="PS50405">
    <property type="entry name" value="GST_CTER"/>
    <property type="match status" value="1"/>
</dbReference>
<evidence type="ECO:0000259" key="2">
    <source>
        <dbReference type="PROSITE" id="PS50405"/>
    </source>
</evidence>
<dbReference type="SFLD" id="SFLDG01151">
    <property type="entry name" value="Main.2:_Nu-like"/>
    <property type="match status" value="1"/>
</dbReference>
<dbReference type="InterPro" id="IPR036249">
    <property type="entry name" value="Thioredoxin-like_sf"/>
</dbReference>
<dbReference type="SUPFAM" id="SSF47616">
    <property type="entry name" value="GST C-terminal domain-like"/>
    <property type="match status" value="1"/>
</dbReference>
<dbReference type="InterPro" id="IPR010987">
    <property type="entry name" value="Glutathione-S-Trfase_C-like"/>
</dbReference>
<name>A0ABZ2LTX7_9BACT</name>
<dbReference type="RefSeq" id="WP_394822084.1">
    <property type="nucleotide sequence ID" value="NZ_CP089984.1"/>
</dbReference>
<evidence type="ECO:0000313" key="3">
    <source>
        <dbReference type="EMBL" id="WXB12462.1"/>
    </source>
</evidence>
<dbReference type="InterPro" id="IPR040079">
    <property type="entry name" value="Glutathione_S-Trfase"/>
</dbReference>
<evidence type="ECO:0000259" key="1">
    <source>
        <dbReference type="PROSITE" id="PS50404"/>
    </source>
</evidence>
<dbReference type="Pfam" id="PF13410">
    <property type="entry name" value="GST_C_2"/>
    <property type="match status" value="1"/>
</dbReference>
<dbReference type="Gene3D" id="1.20.1050.10">
    <property type="match status" value="1"/>
</dbReference>
<dbReference type="CDD" id="cd03206">
    <property type="entry name" value="GST_C_7"/>
    <property type="match status" value="1"/>
</dbReference>
<proteinExistence type="predicted"/>
<protein>
    <submittedName>
        <fullName evidence="3">Glutathione S-transferase</fullName>
    </submittedName>
</protein>
<dbReference type="Pfam" id="PF02798">
    <property type="entry name" value="GST_N"/>
    <property type="match status" value="1"/>
</dbReference>
<dbReference type="SFLD" id="SFLDS00019">
    <property type="entry name" value="Glutathione_Transferase_(cytos"/>
    <property type="match status" value="1"/>
</dbReference>
<sequence length="213" mass="23318">MTTPVRPIRLYSFPLSGHAHRVELLLSLLRLPFERVTVDLVKGEQKKPDFLSKNAFGQVPVIEDGDITLADSNAIIVYLASRYDESGRWLPRDPVGAAHVQRWLSAAAGPLVFGPGSLRLVQLFGSKFDIEQCRAAAAQLFGVMNQQLATQPWLVAGDAPTIADIALYTYTAHAPEGGVLLERYENVRAWLGRIEALPGFVRMKASPIPADAS</sequence>
<dbReference type="PANTHER" id="PTHR44051:SF2">
    <property type="entry name" value="HYPOTHETICAL GLUTATHIONE S-TRANSFERASE LIKE PROTEIN"/>
    <property type="match status" value="1"/>
</dbReference>
<feature type="domain" description="GST C-terminal" evidence="2">
    <location>
        <begin position="93"/>
        <end position="213"/>
    </location>
</feature>
<evidence type="ECO:0000313" key="4">
    <source>
        <dbReference type="Proteomes" id="UP001370348"/>
    </source>
</evidence>
<dbReference type="CDD" id="cd03056">
    <property type="entry name" value="GST_N_4"/>
    <property type="match status" value="1"/>
</dbReference>
<gene>
    <name evidence="3" type="ORF">LZC94_32015</name>
</gene>
<dbReference type="PROSITE" id="PS50404">
    <property type="entry name" value="GST_NTER"/>
    <property type="match status" value="1"/>
</dbReference>